<sequence length="245" mass="27676">MRCFNEIFPNVSSKSAHLTATAAILGAILVGGVIKTAKSLCRTNELKSRVKRRLLKREKEFDRIRQLTADIPDDFVDEILNKTMEEILDGLRAGEWKCLQILRVFQKAALRAQEKTNCIVEFLEEADKRGEALDAAGSDPDYKKPQLFGLPISIKSCIAVQGHDLFSGYADNLEKPQAEDSLLVQELFEFPHLLWNCLGQAQPPPFLQVQQPGFSPRPIPHLRLDWPHGHKYQTLRQNASSSMVQ</sequence>
<dbReference type="GO" id="GO:0017064">
    <property type="term" value="F:fatty acid amide hydrolase activity"/>
    <property type="evidence" value="ECO:0007669"/>
    <property type="project" value="TreeGrafter"/>
</dbReference>
<evidence type="ECO:0000259" key="2">
    <source>
        <dbReference type="Pfam" id="PF01425"/>
    </source>
</evidence>
<dbReference type="InterPro" id="IPR023631">
    <property type="entry name" value="Amidase_dom"/>
</dbReference>
<dbReference type="InterPro" id="IPR036928">
    <property type="entry name" value="AS_sf"/>
</dbReference>
<organism evidence="3 4">
    <name type="scientific">Bursaphelenchus xylophilus</name>
    <name type="common">Pinewood nematode worm</name>
    <name type="synonym">Aphelenchoides xylophilus</name>
    <dbReference type="NCBI Taxonomy" id="6326"/>
    <lineage>
        <taxon>Eukaryota</taxon>
        <taxon>Metazoa</taxon>
        <taxon>Ecdysozoa</taxon>
        <taxon>Nematoda</taxon>
        <taxon>Chromadorea</taxon>
        <taxon>Rhabditida</taxon>
        <taxon>Tylenchina</taxon>
        <taxon>Tylenchomorpha</taxon>
        <taxon>Aphelenchoidea</taxon>
        <taxon>Aphelenchoididae</taxon>
        <taxon>Bursaphelenchus</taxon>
    </lineage>
</organism>
<feature type="domain" description="Amidase" evidence="2">
    <location>
        <begin position="101"/>
        <end position="188"/>
    </location>
</feature>
<keyword evidence="1" id="KW-0472">Membrane</keyword>
<reference evidence="4" key="1">
    <citation type="submission" date="2016-11" db="UniProtKB">
        <authorList>
            <consortium name="WormBaseParasite"/>
        </authorList>
    </citation>
    <scope>IDENTIFICATION</scope>
</reference>
<keyword evidence="1" id="KW-0812">Transmembrane</keyword>
<dbReference type="Gene3D" id="3.90.1300.10">
    <property type="entry name" value="Amidase signature (AS) domain"/>
    <property type="match status" value="1"/>
</dbReference>
<dbReference type="SUPFAM" id="SSF75304">
    <property type="entry name" value="Amidase signature (AS) enzymes"/>
    <property type="match status" value="1"/>
</dbReference>
<evidence type="ECO:0000313" key="4">
    <source>
        <dbReference type="WBParaSite" id="BXY_0212300.1"/>
    </source>
</evidence>
<name>A0A1I7RN37_BURXY</name>
<accession>A0A1I7RN37</accession>
<keyword evidence="1" id="KW-1133">Transmembrane helix</keyword>
<dbReference type="AlphaFoldDB" id="A0A1I7RN37"/>
<dbReference type="GO" id="GO:0004040">
    <property type="term" value="F:amidase activity"/>
    <property type="evidence" value="ECO:0007669"/>
    <property type="project" value="TreeGrafter"/>
</dbReference>
<evidence type="ECO:0000313" key="3">
    <source>
        <dbReference type="Proteomes" id="UP000095284"/>
    </source>
</evidence>
<dbReference type="InterPro" id="IPR052096">
    <property type="entry name" value="Endocannabinoid_amidase"/>
</dbReference>
<dbReference type="Proteomes" id="UP000095284">
    <property type="component" value="Unplaced"/>
</dbReference>
<proteinExistence type="predicted"/>
<evidence type="ECO:0000256" key="1">
    <source>
        <dbReference type="SAM" id="Phobius"/>
    </source>
</evidence>
<dbReference type="Pfam" id="PF01425">
    <property type="entry name" value="Amidase"/>
    <property type="match status" value="1"/>
</dbReference>
<dbReference type="WBParaSite" id="BXY_0212300.1">
    <property type="protein sequence ID" value="BXY_0212300.1"/>
    <property type="gene ID" value="BXY_0212300"/>
</dbReference>
<feature type="transmembrane region" description="Helical" evidence="1">
    <location>
        <begin position="15"/>
        <end position="34"/>
    </location>
</feature>
<protein>
    <submittedName>
        <fullName evidence="4">Amidase domain-containing protein</fullName>
    </submittedName>
</protein>
<dbReference type="PANTHER" id="PTHR45847:SF10">
    <property type="entry name" value="FATTY ACID AMIDE HYDROLASE 1"/>
    <property type="match status" value="1"/>
</dbReference>
<dbReference type="GO" id="GO:0009062">
    <property type="term" value="P:fatty acid catabolic process"/>
    <property type="evidence" value="ECO:0007669"/>
    <property type="project" value="TreeGrafter"/>
</dbReference>
<dbReference type="PANTHER" id="PTHR45847">
    <property type="entry name" value="FATTY ACID AMIDE HYDROLASE"/>
    <property type="match status" value="1"/>
</dbReference>